<evidence type="ECO:0000313" key="3">
    <source>
        <dbReference type="WBParaSite" id="TTAC_0000988101-mRNA-1"/>
    </source>
</evidence>
<reference evidence="3" key="1">
    <citation type="submission" date="2017-02" db="UniProtKB">
        <authorList>
            <consortium name="WormBaseParasite"/>
        </authorList>
    </citation>
    <scope>IDENTIFICATION</scope>
</reference>
<name>A0A0R3X8K6_HYDTA</name>
<evidence type="ECO:0000313" key="1">
    <source>
        <dbReference type="EMBL" id="VDM34827.1"/>
    </source>
</evidence>
<protein>
    <submittedName>
        <fullName evidence="3">PH domain-containing protein</fullName>
    </submittedName>
</protein>
<dbReference type="EMBL" id="UYWX01021119">
    <property type="protein sequence ID" value="VDM34827.1"/>
    <property type="molecule type" value="Genomic_DNA"/>
</dbReference>
<dbReference type="AlphaFoldDB" id="A0A0R3X8K6"/>
<accession>A0A0R3X8K6</accession>
<evidence type="ECO:0000313" key="2">
    <source>
        <dbReference type="Proteomes" id="UP000274429"/>
    </source>
</evidence>
<gene>
    <name evidence="1" type="ORF">TTAC_LOCUS9866</name>
</gene>
<dbReference type="WBParaSite" id="TTAC_0000988101-mRNA-1">
    <property type="protein sequence ID" value="TTAC_0000988101-mRNA-1"/>
    <property type="gene ID" value="TTAC_0000988101"/>
</dbReference>
<dbReference type="OrthoDB" id="10438393at2759"/>
<reference evidence="1 2" key="2">
    <citation type="submission" date="2018-11" db="EMBL/GenBank/DDBJ databases">
        <authorList>
            <consortium name="Pathogen Informatics"/>
        </authorList>
    </citation>
    <scope>NUCLEOTIDE SEQUENCE [LARGE SCALE GENOMIC DNA]</scope>
</reference>
<sequence length="315" mass="35506">MSFSSDYSLKSAQGVSRRSACSAGARFVEFIRSLFQNSSEKYAIAHKYSASTTAASCVSNSLMSEHRRLVSPVRSSSQYEYLSDGGKNSSEICKIMALSRTQFVLPGSPSSAPPPHPCNYTIEQFYTPQLKRSSAKPINNEAAGLQGIRIVNLNERLMRAHSHYRPEEIYVIRAEPRPIYSESVEVDVCSATPEQLLSLPTRFDKRIVSVANIAVDGMHADAVDIRPQISNITEKKILLKRQNYDKRGQQVQVTEEDELNRQMKIKEKIVAEWEHRWHLDEQRLESSFSSLATREEPMIVSCLAVSFCCTNSFTI</sequence>
<keyword evidence="2" id="KW-1185">Reference proteome</keyword>
<organism evidence="3">
    <name type="scientific">Hydatigena taeniaeformis</name>
    <name type="common">Feline tapeworm</name>
    <name type="synonym">Taenia taeniaeformis</name>
    <dbReference type="NCBI Taxonomy" id="6205"/>
    <lineage>
        <taxon>Eukaryota</taxon>
        <taxon>Metazoa</taxon>
        <taxon>Spiralia</taxon>
        <taxon>Lophotrochozoa</taxon>
        <taxon>Platyhelminthes</taxon>
        <taxon>Cestoda</taxon>
        <taxon>Eucestoda</taxon>
        <taxon>Cyclophyllidea</taxon>
        <taxon>Taeniidae</taxon>
        <taxon>Hydatigera</taxon>
    </lineage>
</organism>
<proteinExistence type="predicted"/>
<dbReference type="Proteomes" id="UP000274429">
    <property type="component" value="Unassembled WGS sequence"/>
</dbReference>